<evidence type="ECO:0000313" key="4">
    <source>
        <dbReference type="Proteomes" id="UP000674416"/>
    </source>
</evidence>
<sequence length="189" mass="22756">MRYSMSHLEEDVKNVYIELGILKPSEIQMHMIAEKLDIWIFHHDEPSRTKISGLYSIVLNSNLSPEEEWQDFSHELGHILMHYCNQHRMINLFRYLQENQADNFMYHFCVPTFMLLKYNITNYSNIKEGASFIAKEFSVTKKFAKKRLNLFRRKIEQAKIDEKFQDFMTPTKTRPHSEQDKKSMTFMKF</sequence>
<comment type="caution">
    <text evidence="3">The sequence shown here is derived from an EMBL/GenBank/DDBJ whole genome shotgun (WGS) entry which is preliminary data.</text>
</comment>
<proteinExistence type="predicted"/>
<evidence type="ECO:0000313" key="3">
    <source>
        <dbReference type="EMBL" id="MBP1080989.1"/>
    </source>
</evidence>
<accession>A0ABS4CTU9</accession>
<name>A0ABS4CTU9_9BACI</name>
<dbReference type="InterPro" id="IPR010359">
    <property type="entry name" value="IrrE_HExxH"/>
</dbReference>
<evidence type="ECO:0000256" key="1">
    <source>
        <dbReference type="SAM" id="MobiDB-lite"/>
    </source>
</evidence>
<evidence type="ECO:0000259" key="2">
    <source>
        <dbReference type="Pfam" id="PF06114"/>
    </source>
</evidence>
<feature type="domain" description="IrrE N-terminal-like" evidence="2">
    <location>
        <begin position="34"/>
        <end position="149"/>
    </location>
</feature>
<protein>
    <submittedName>
        <fullName evidence="3">Zn-dependent peptidase ImmA (M78 family)</fullName>
    </submittedName>
</protein>
<dbReference type="RefSeq" id="WP_098945235.1">
    <property type="nucleotide sequence ID" value="NZ_JAFDST010000002.1"/>
</dbReference>
<reference evidence="3 4" key="1">
    <citation type="submission" date="2021-01" db="EMBL/GenBank/DDBJ databases">
        <title>Genomic Encyclopedia of Type Strains, Phase IV (KMG-IV): sequencing the most valuable type-strain genomes for metagenomic binning, comparative biology and taxonomic classification.</title>
        <authorList>
            <person name="Goeker M."/>
        </authorList>
    </citation>
    <scope>NUCLEOTIDE SEQUENCE [LARGE SCALE GENOMIC DNA]</scope>
    <source>
        <strain evidence="3 4">DSM 103394</strain>
    </source>
</reference>
<gene>
    <name evidence="3" type="ORF">JOC74_001482</name>
</gene>
<dbReference type="Proteomes" id="UP000674416">
    <property type="component" value="Unassembled WGS sequence"/>
</dbReference>
<dbReference type="Pfam" id="PF06114">
    <property type="entry name" value="Peptidase_M78"/>
    <property type="match status" value="1"/>
</dbReference>
<organism evidence="3 4">
    <name type="scientific">Bacillus capparidis</name>
    <dbReference type="NCBI Taxonomy" id="1840411"/>
    <lineage>
        <taxon>Bacteria</taxon>
        <taxon>Bacillati</taxon>
        <taxon>Bacillota</taxon>
        <taxon>Bacilli</taxon>
        <taxon>Bacillales</taxon>
        <taxon>Bacillaceae</taxon>
        <taxon>Bacillus</taxon>
    </lineage>
</organism>
<dbReference type="EMBL" id="JAFDST010000002">
    <property type="protein sequence ID" value="MBP1080989.1"/>
    <property type="molecule type" value="Genomic_DNA"/>
</dbReference>
<keyword evidence="4" id="KW-1185">Reference proteome</keyword>
<feature type="region of interest" description="Disordered" evidence="1">
    <location>
        <begin position="169"/>
        <end position="189"/>
    </location>
</feature>